<sequence>MNLELCLGRSPSGTKVWLKEPPNPHVYISGQSGSGKSSFLKQLVWQALEQDALCLVLDSSSDFRSCTPPDGVSFRCVDVMGPAFTLNPLARAGQDSVACAQHLLGLLEQVCRMGPRAALELLQVTQSYLKVESGVPSLVGLSQYVYSLSSQKPVSETVADSVELVAYLVRCGDQPISVDLTSPGLLVLDLSQVLSQKLRAILIEMILQTVWTQRCSESLAPSVPLIVVLDECQGLCWGENGMAIRILREGRKFDMAGWFCSQWLSKGPAVSALHQAALQAHFRPDDCGIARLARTLCPGDRTEVSKYRRLLQSLRVGQFLWQRQGHVPVLVSVSPRLDPKLVNMNNFFHTKENIG</sequence>
<dbReference type="Pfam" id="PF01935">
    <property type="entry name" value="DUF87"/>
    <property type="match status" value="1"/>
</dbReference>
<dbReference type="SUPFAM" id="SSF52540">
    <property type="entry name" value="P-loop containing nucleoside triphosphate hydrolases"/>
    <property type="match status" value="1"/>
</dbReference>
<dbReference type="EMBL" id="JBBMFT010000002">
    <property type="protein sequence ID" value="MEQ2455760.1"/>
    <property type="molecule type" value="Genomic_DNA"/>
</dbReference>
<evidence type="ECO:0000259" key="1">
    <source>
        <dbReference type="Pfam" id="PF01935"/>
    </source>
</evidence>
<name>A0ABV1EME7_9FIRM</name>
<evidence type="ECO:0000313" key="3">
    <source>
        <dbReference type="Proteomes" id="UP001440599"/>
    </source>
</evidence>
<comment type="caution">
    <text evidence="2">The sequence shown here is derived from an EMBL/GenBank/DDBJ whole genome shotgun (WGS) entry which is preliminary data.</text>
</comment>
<dbReference type="InterPro" id="IPR008571">
    <property type="entry name" value="HerA-like"/>
</dbReference>
<gene>
    <name evidence="2" type="ORF">WMO45_04435</name>
</gene>
<protein>
    <submittedName>
        <fullName evidence="2">DUF87 domain-containing protein</fullName>
    </submittedName>
</protein>
<dbReference type="InterPro" id="IPR002789">
    <property type="entry name" value="HerA_central"/>
</dbReference>
<feature type="domain" description="Helicase HerA central" evidence="1">
    <location>
        <begin position="24"/>
        <end position="67"/>
    </location>
</feature>
<dbReference type="Proteomes" id="UP001440599">
    <property type="component" value="Unassembled WGS sequence"/>
</dbReference>
<dbReference type="Gene3D" id="3.40.50.300">
    <property type="entry name" value="P-loop containing nucleotide triphosphate hydrolases"/>
    <property type="match status" value="2"/>
</dbReference>
<accession>A0ABV1EME7</accession>
<evidence type="ECO:0000313" key="2">
    <source>
        <dbReference type="EMBL" id="MEQ2455760.1"/>
    </source>
</evidence>
<dbReference type="RefSeq" id="WP_349139362.1">
    <property type="nucleotide sequence ID" value="NZ_JBBMFT010000002.1"/>
</dbReference>
<keyword evidence="3" id="KW-1185">Reference proteome</keyword>
<dbReference type="InterPro" id="IPR027417">
    <property type="entry name" value="P-loop_NTPase"/>
</dbReference>
<dbReference type="PANTHER" id="PTHR42957:SF1">
    <property type="entry name" value="HELICASE MJ1565-RELATED"/>
    <property type="match status" value="1"/>
</dbReference>
<organism evidence="2 3">
    <name type="scientific">Flavonifractor hominis</name>
    <dbReference type="NCBI Taxonomy" id="3133178"/>
    <lineage>
        <taxon>Bacteria</taxon>
        <taxon>Bacillati</taxon>
        <taxon>Bacillota</taxon>
        <taxon>Clostridia</taxon>
        <taxon>Eubacteriales</taxon>
        <taxon>Oscillospiraceae</taxon>
        <taxon>Flavonifractor</taxon>
    </lineage>
</organism>
<reference evidence="2 3" key="1">
    <citation type="submission" date="2024-03" db="EMBL/GenBank/DDBJ databases">
        <title>Human intestinal bacterial collection.</title>
        <authorList>
            <person name="Pauvert C."/>
            <person name="Hitch T.C.A."/>
            <person name="Clavel T."/>
        </authorList>
    </citation>
    <scope>NUCLEOTIDE SEQUENCE [LARGE SCALE GENOMIC DNA]</scope>
    <source>
        <strain evidence="2 3">CLA-AP-H34</strain>
    </source>
</reference>
<proteinExistence type="predicted"/>
<dbReference type="PANTHER" id="PTHR42957">
    <property type="entry name" value="HELICASE MJ1565-RELATED"/>
    <property type="match status" value="1"/>
</dbReference>